<sequence>MSVEDREAVETMLVDLNVDIEHTPYTAPPGKEGADFSHEGREYEAFEGLAQQMADLSGLFPNECLIYHGYLGCSPLHPTVAISLCTLAAYRQSHRTCPRFSIQAQCKTLCHLHDILHRVDSIINAALKHDTPNWRLLNLCPCCFYKLQGEDNLAFEWLATIDDGRPTYGTSPRNDSRTYRSNYWLSCAKVDKKGPNDNWEDVVQPESGTFHCVDRWRNAGPEQRKHMFAVFDESGIFIAACRHRFILLACDMVKSGELAKYPLAIIDHLLKVYSKNGGIAYDIGCAFSKTLGNSSLGPRARELGLRMMVGAFHGHAHNRRCQIDWHPMYIDGCEHVFSSSSELACSTRHASPFHRHQAIEQHFSFWDEDKYAALTLTAIYTLTAELSALEGVLDLTDVDFIHFHEQERSYLDGLKEPPVKDQISVRCAANHALVEIHVGRFQEMHVALNQARVHVDGAYSKLQNAGAMVSHLEIQLGIKKRWEVGSENYNHFREEASLLNYRTALDELKRLVVMRLFELSKLSLSGTGYKLHQQIGKALQRHSEAIRNALNQYNTQAAALVPPQPQLTWKDIVEYSFLGEFDLLRQSRSDVRTLDWTKPTHREATVKHFKIQRAREEIQRLNIEIHWLHTAIHDEEVKVNATIDSLLISDQPVGLELRRQW</sequence>
<proteinExistence type="predicted"/>
<evidence type="ECO:0000313" key="2">
    <source>
        <dbReference type="Proteomes" id="UP000054485"/>
    </source>
</evidence>
<evidence type="ECO:0000313" key="1">
    <source>
        <dbReference type="EMBL" id="KIK33052.1"/>
    </source>
</evidence>
<protein>
    <recommendedName>
        <fullName evidence="3">CxC1-like cysteine cluster associated with KDZ transposases domain-containing protein</fullName>
    </recommendedName>
</protein>
<keyword evidence="2" id="KW-1185">Reference proteome</keyword>
<dbReference type="OrthoDB" id="2505969at2759"/>
<dbReference type="PANTHER" id="PTHR33096">
    <property type="entry name" value="CXC2 DOMAIN-CONTAINING PROTEIN"/>
    <property type="match status" value="1"/>
</dbReference>
<organism evidence="1 2">
    <name type="scientific">Suillus luteus UH-Slu-Lm8-n1</name>
    <dbReference type="NCBI Taxonomy" id="930992"/>
    <lineage>
        <taxon>Eukaryota</taxon>
        <taxon>Fungi</taxon>
        <taxon>Dikarya</taxon>
        <taxon>Basidiomycota</taxon>
        <taxon>Agaricomycotina</taxon>
        <taxon>Agaricomycetes</taxon>
        <taxon>Agaricomycetidae</taxon>
        <taxon>Boletales</taxon>
        <taxon>Suillineae</taxon>
        <taxon>Suillaceae</taxon>
        <taxon>Suillus</taxon>
    </lineage>
</organism>
<dbReference type="InterPro" id="IPR040521">
    <property type="entry name" value="KDZ"/>
</dbReference>
<accession>A0A0D0AFR4</accession>
<reference evidence="2" key="2">
    <citation type="submission" date="2015-01" db="EMBL/GenBank/DDBJ databases">
        <title>Evolutionary Origins and Diversification of the Mycorrhizal Mutualists.</title>
        <authorList>
            <consortium name="DOE Joint Genome Institute"/>
            <consortium name="Mycorrhizal Genomics Consortium"/>
            <person name="Kohler A."/>
            <person name="Kuo A."/>
            <person name="Nagy L.G."/>
            <person name="Floudas D."/>
            <person name="Copeland A."/>
            <person name="Barry K.W."/>
            <person name="Cichocki N."/>
            <person name="Veneault-Fourrey C."/>
            <person name="LaButti K."/>
            <person name="Lindquist E.A."/>
            <person name="Lipzen A."/>
            <person name="Lundell T."/>
            <person name="Morin E."/>
            <person name="Murat C."/>
            <person name="Riley R."/>
            <person name="Ohm R."/>
            <person name="Sun H."/>
            <person name="Tunlid A."/>
            <person name="Henrissat B."/>
            <person name="Grigoriev I.V."/>
            <person name="Hibbett D.S."/>
            <person name="Martin F."/>
        </authorList>
    </citation>
    <scope>NUCLEOTIDE SEQUENCE [LARGE SCALE GENOMIC DNA]</scope>
    <source>
        <strain evidence="2">UH-Slu-Lm8-n1</strain>
    </source>
</reference>
<dbReference type="HOGENOM" id="CLU_013084_2_1_1"/>
<dbReference type="Pfam" id="PF18758">
    <property type="entry name" value="KDZ"/>
    <property type="match status" value="1"/>
</dbReference>
<evidence type="ECO:0008006" key="3">
    <source>
        <dbReference type="Google" id="ProtNLM"/>
    </source>
</evidence>
<dbReference type="InParanoid" id="A0A0D0AFR4"/>
<dbReference type="Proteomes" id="UP000054485">
    <property type="component" value="Unassembled WGS sequence"/>
</dbReference>
<dbReference type="PANTHER" id="PTHR33096:SF1">
    <property type="entry name" value="CXC1-LIKE CYSTEINE CLUSTER ASSOCIATED WITH KDZ TRANSPOSASES DOMAIN-CONTAINING PROTEIN"/>
    <property type="match status" value="1"/>
</dbReference>
<dbReference type="AlphaFoldDB" id="A0A0D0AFR4"/>
<gene>
    <name evidence="1" type="ORF">CY34DRAFT_27111</name>
</gene>
<reference evidence="1 2" key="1">
    <citation type="submission" date="2014-04" db="EMBL/GenBank/DDBJ databases">
        <authorList>
            <consortium name="DOE Joint Genome Institute"/>
            <person name="Kuo A."/>
            <person name="Ruytinx J."/>
            <person name="Rineau F."/>
            <person name="Colpaert J."/>
            <person name="Kohler A."/>
            <person name="Nagy L.G."/>
            <person name="Floudas D."/>
            <person name="Copeland A."/>
            <person name="Barry K.W."/>
            <person name="Cichocki N."/>
            <person name="Veneault-Fourrey C."/>
            <person name="LaButti K."/>
            <person name="Lindquist E.A."/>
            <person name="Lipzen A."/>
            <person name="Lundell T."/>
            <person name="Morin E."/>
            <person name="Murat C."/>
            <person name="Sun H."/>
            <person name="Tunlid A."/>
            <person name="Henrissat B."/>
            <person name="Grigoriev I.V."/>
            <person name="Hibbett D.S."/>
            <person name="Martin F."/>
            <person name="Nordberg H.P."/>
            <person name="Cantor M.N."/>
            <person name="Hua S.X."/>
        </authorList>
    </citation>
    <scope>NUCLEOTIDE SEQUENCE [LARGE SCALE GENOMIC DNA]</scope>
    <source>
        <strain evidence="1 2">UH-Slu-Lm8-n1</strain>
    </source>
</reference>
<dbReference type="EMBL" id="KN836041">
    <property type="protein sequence ID" value="KIK33052.1"/>
    <property type="molecule type" value="Genomic_DNA"/>
</dbReference>
<name>A0A0D0AFR4_9AGAM</name>